<dbReference type="PANTHER" id="PTHR10357">
    <property type="entry name" value="ALPHA-AMYLASE FAMILY MEMBER"/>
    <property type="match status" value="1"/>
</dbReference>
<dbReference type="Gene3D" id="3.20.20.80">
    <property type="entry name" value="Glycosidases"/>
    <property type="match status" value="1"/>
</dbReference>
<dbReference type="Proteomes" id="UP000029033">
    <property type="component" value="Unassembled WGS sequence"/>
</dbReference>
<reference evidence="3 4" key="1">
    <citation type="submission" date="2014-03" db="EMBL/GenBank/DDBJ databases">
        <title>Genomics of Bifidobacteria.</title>
        <authorList>
            <person name="Ventura M."/>
            <person name="Milani C."/>
            <person name="Lugli G.A."/>
        </authorList>
    </citation>
    <scope>NUCLEOTIDE SEQUENCE [LARGE SCALE GENOMIC DNA]</scope>
    <source>
        <strain evidence="3 4">LMG 21589</strain>
    </source>
</reference>
<gene>
    <name evidence="3" type="ORF">BSCA_0473</name>
</gene>
<comment type="similarity">
    <text evidence="1">Belongs to the glycosyl hydrolase 13 family.</text>
</comment>
<dbReference type="GeneID" id="85166904"/>
<protein>
    <submittedName>
        <fullName evidence="3">Alpha-amylase</fullName>
        <ecNumber evidence="3">3.2.1.93</ecNumber>
    </submittedName>
</protein>
<feature type="domain" description="Glycosyl hydrolase family 13 catalytic" evidence="2">
    <location>
        <begin position="18"/>
        <end position="429"/>
    </location>
</feature>
<dbReference type="AlphaFoldDB" id="A0A087D3N4"/>
<dbReference type="Gene3D" id="3.90.400.10">
    <property type="entry name" value="Oligo-1,6-glucosidase, Domain 2"/>
    <property type="match status" value="1"/>
</dbReference>
<proteinExistence type="inferred from homology"/>
<dbReference type="PANTHER" id="PTHR10357:SF179">
    <property type="entry name" value="NEUTRAL AND BASIC AMINO ACID TRANSPORT PROTEIN RBAT"/>
    <property type="match status" value="1"/>
</dbReference>
<comment type="caution">
    <text evidence="3">The sequence shown here is derived from an EMBL/GenBank/DDBJ whole genome shotgun (WGS) entry which is preliminary data.</text>
</comment>
<accession>A0A087D3N4</accession>
<dbReference type="Pfam" id="PF00128">
    <property type="entry name" value="Alpha-amylase"/>
    <property type="match status" value="2"/>
</dbReference>
<keyword evidence="4" id="KW-1185">Reference proteome</keyword>
<sequence length="613" mass="68071">MIPRGGNGDWWRQAVMYQLYPRSFRDGDGDGIGDFSGAIRSLPYLRRLGVDGVWLNPIFRSGFADGGYDVIDYRDVAEQFGTLGQFRELVDAVHDQGMRIIIDIVPNHTSTEHPWFRKALAAGPGSPERAYYIFRDGRGDHGELPPTGWLSKMGGSAWQRVDDGQWYLHIYAREQADLNWDNPGVRAEFEDVLRFWGDLGVDGFRVDVANGLAKQIDGRSDLDEWTVDDDRCPDGRHPLWDRDEVHEIYRGWRRVFDSYDPPLCAVAEISIVPEHEHRYASDDELGQVFNFDLQQSLWGYREYRAAIDAELASARRSRSSATWVLGNHDTPRVASRYGLAQVKSRGLFQLATDWLLRDGTSYAEDRALGARRARAAALVELALPGTAYIYQGDELGLPEVADIPWDRLEDPTAFDTVRQQSKKGRDGCRVPLPWNSADMPAPAPWSDRFGEGASFGFSPGMADGGRPAAEPHLPQPLWFADYAVDRQAGDPLSMLNLYRDAIRLRSRLFNADCAAADPVEIEWMDIDGPSGHPDGADGNEGGVLAFSRRIPDNDMKADGCPENGRRVGGRIACVTNFCGSPVPLPAGDVLIASGPLHEGALPPDTTAWVALAR</sequence>
<dbReference type="InterPro" id="IPR017853">
    <property type="entry name" value="GH"/>
</dbReference>
<dbReference type="EMBL" id="JGZO01000034">
    <property type="protein sequence ID" value="KFI90134.1"/>
    <property type="molecule type" value="Genomic_DNA"/>
</dbReference>
<evidence type="ECO:0000256" key="1">
    <source>
        <dbReference type="ARBA" id="ARBA00008061"/>
    </source>
</evidence>
<dbReference type="eggNOG" id="COG0366">
    <property type="taxonomic scope" value="Bacteria"/>
</dbReference>
<dbReference type="GO" id="GO:0009313">
    <property type="term" value="P:oligosaccharide catabolic process"/>
    <property type="evidence" value="ECO:0007669"/>
    <property type="project" value="TreeGrafter"/>
</dbReference>
<dbReference type="EC" id="3.2.1.93" evidence="3"/>
<dbReference type="GO" id="GO:0008788">
    <property type="term" value="F:alpha,alpha-phosphotrehalase activity"/>
    <property type="evidence" value="ECO:0007669"/>
    <property type="project" value="UniProtKB-EC"/>
</dbReference>
<evidence type="ECO:0000313" key="3">
    <source>
        <dbReference type="EMBL" id="KFI90134.1"/>
    </source>
</evidence>
<dbReference type="OrthoDB" id="9043248at2"/>
<dbReference type="RefSeq" id="WP_033519709.1">
    <property type="nucleotide sequence ID" value="NZ_CAUPKV010000019.1"/>
</dbReference>
<keyword evidence="3" id="KW-0378">Hydrolase</keyword>
<name>A0A087D3N4_9BIFI</name>
<keyword evidence="3" id="KW-0326">Glycosidase</keyword>
<dbReference type="InterPro" id="IPR006047">
    <property type="entry name" value="GH13_cat_dom"/>
</dbReference>
<dbReference type="SUPFAM" id="SSF51445">
    <property type="entry name" value="(Trans)glycosidases"/>
    <property type="match status" value="1"/>
</dbReference>
<dbReference type="InterPro" id="IPR045857">
    <property type="entry name" value="O16G_dom_2"/>
</dbReference>
<evidence type="ECO:0000259" key="2">
    <source>
        <dbReference type="SMART" id="SM00642"/>
    </source>
</evidence>
<dbReference type="SMART" id="SM00642">
    <property type="entry name" value="Aamy"/>
    <property type="match status" value="1"/>
</dbReference>
<dbReference type="STRING" id="158787.BSCA_0473"/>
<dbReference type="GO" id="GO:0004556">
    <property type="term" value="F:alpha-amylase activity"/>
    <property type="evidence" value="ECO:0007669"/>
    <property type="project" value="TreeGrafter"/>
</dbReference>
<evidence type="ECO:0000313" key="4">
    <source>
        <dbReference type="Proteomes" id="UP000029033"/>
    </source>
</evidence>
<organism evidence="3 4">
    <name type="scientific">Bifidobacterium scardovii</name>
    <dbReference type="NCBI Taxonomy" id="158787"/>
    <lineage>
        <taxon>Bacteria</taxon>
        <taxon>Bacillati</taxon>
        <taxon>Actinomycetota</taxon>
        <taxon>Actinomycetes</taxon>
        <taxon>Bifidobacteriales</taxon>
        <taxon>Bifidobacteriaceae</taxon>
        <taxon>Bifidobacterium</taxon>
    </lineage>
</organism>